<protein>
    <submittedName>
        <fullName evidence="2">Pom domain-containing protein</fullName>
    </submittedName>
</protein>
<gene>
    <name evidence="2" type="ORF">DNFV4_02250</name>
</gene>
<feature type="chain" id="PRO_5041634796" evidence="1">
    <location>
        <begin position="25"/>
        <end position="342"/>
    </location>
</feature>
<evidence type="ECO:0000256" key="1">
    <source>
        <dbReference type="SAM" id="SignalP"/>
    </source>
</evidence>
<dbReference type="RefSeq" id="WP_289268590.1">
    <property type="nucleotide sequence ID" value="NZ_OX365700.1"/>
</dbReference>
<dbReference type="InterPro" id="IPR020080">
    <property type="entry name" value="OM_adhesin/peptidase_omptin"/>
</dbReference>
<proteinExistence type="predicted"/>
<accession>A0AA86MZC0</accession>
<dbReference type="AlphaFoldDB" id="A0AA86MZC0"/>
<name>A0AA86MZC0_9BACT</name>
<feature type="signal peptide" evidence="1">
    <location>
        <begin position="1"/>
        <end position="24"/>
    </location>
</feature>
<dbReference type="Proteomes" id="UP001179121">
    <property type="component" value="Chromosome"/>
</dbReference>
<organism evidence="2 3">
    <name type="scientific">Nitrospira tepida</name>
    <dbReference type="NCBI Taxonomy" id="2973512"/>
    <lineage>
        <taxon>Bacteria</taxon>
        <taxon>Pseudomonadati</taxon>
        <taxon>Nitrospirota</taxon>
        <taxon>Nitrospiria</taxon>
        <taxon>Nitrospirales</taxon>
        <taxon>Nitrospiraceae</taxon>
        <taxon>Nitrospira</taxon>
    </lineage>
</organism>
<evidence type="ECO:0000313" key="3">
    <source>
        <dbReference type="Proteomes" id="UP001179121"/>
    </source>
</evidence>
<dbReference type="GO" id="GO:0004190">
    <property type="term" value="F:aspartic-type endopeptidase activity"/>
    <property type="evidence" value="ECO:0007669"/>
    <property type="project" value="InterPro"/>
</dbReference>
<evidence type="ECO:0000313" key="2">
    <source>
        <dbReference type="EMBL" id="CAI4031829.1"/>
    </source>
</evidence>
<dbReference type="InterPro" id="IPR053724">
    <property type="entry name" value="OMP_A26_sf"/>
</dbReference>
<sequence>MRRVFQTVATAAALLLFYVSPVHAASPSVERKETGPLRVDVGLSAWISTGKTTWSHDASGVSSLLGNPSSKLDYKDVAANFVELSAKATLRDRWFARASFGFADIGGGRLVDDDFVSADGAASFGTTVTGAHRFSRTFSNVEGSHSWYVQGEVGGRVWTFPRHRGRLDLFAGFHYWTQRHQATGVTQVECTALTPSPIQCSPAGTVSSAGETVITNTQVWRSIELGLDTEIRLHRRVSLTGRAAFLPVTWLTNEDVHHLRTDLQQNPSFRMTGWGLGAQLEGGASIQILSRLFFDVGYRFWWNQTLDGEWENFPVGGGGVTVPLTQFRTSRQGVTFGLRYAF</sequence>
<reference evidence="2" key="1">
    <citation type="submission" date="2022-10" db="EMBL/GenBank/DDBJ databases">
        <authorList>
            <person name="Koch H."/>
        </authorList>
    </citation>
    <scope>NUCLEOTIDE SEQUENCE</scope>
    <source>
        <strain evidence="2">DNF</strain>
    </source>
</reference>
<keyword evidence="3" id="KW-1185">Reference proteome</keyword>
<keyword evidence="1" id="KW-0732">Signal</keyword>
<dbReference type="Gene3D" id="2.40.128.90">
    <property type="entry name" value="OMPT-like"/>
    <property type="match status" value="1"/>
</dbReference>
<dbReference type="EMBL" id="OX365700">
    <property type="protein sequence ID" value="CAI4031829.1"/>
    <property type="molecule type" value="Genomic_DNA"/>
</dbReference>
<dbReference type="KEGG" id="nti:DNFV4_02250"/>
<dbReference type="SUPFAM" id="SSF69917">
    <property type="entry name" value="OMPT-like"/>
    <property type="match status" value="1"/>
</dbReference>